<evidence type="ECO:0000313" key="14">
    <source>
        <dbReference type="EMBL" id="AMY12446.1"/>
    </source>
</evidence>
<dbReference type="InterPro" id="IPR000846">
    <property type="entry name" value="DapB_N"/>
</dbReference>
<dbReference type="KEGG" id="abac:LuPra_05721"/>
<dbReference type="Gene3D" id="3.30.360.10">
    <property type="entry name" value="Dihydrodipicolinate Reductase, domain 2"/>
    <property type="match status" value="1"/>
</dbReference>
<dbReference type="InterPro" id="IPR023940">
    <property type="entry name" value="DHDPR_bac"/>
</dbReference>
<protein>
    <recommendedName>
        <fullName evidence="9">4-hydroxy-tetrahydrodipicolinate reductase</fullName>
        <ecNumber evidence="9">1.17.1.8</ecNumber>
    </recommendedName>
</protein>
<dbReference type="EC" id="1.17.1.8" evidence="9"/>
<evidence type="ECO:0000256" key="5">
    <source>
        <dbReference type="ARBA" id="ARBA00023002"/>
    </source>
</evidence>
<dbReference type="EMBL" id="CP015136">
    <property type="protein sequence ID" value="AMY12446.1"/>
    <property type="molecule type" value="Genomic_DNA"/>
</dbReference>
<evidence type="ECO:0000256" key="6">
    <source>
        <dbReference type="ARBA" id="ARBA00023027"/>
    </source>
</evidence>
<comment type="catalytic activity">
    <reaction evidence="10">
        <text>(S)-2,3,4,5-tetrahydrodipicolinate + NADP(+) + H2O = (2S,4S)-4-hydroxy-2,3,4,5-tetrahydrodipicolinate + NADPH + H(+)</text>
        <dbReference type="Rhea" id="RHEA:35331"/>
        <dbReference type="ChEBI" id="CHEBI:15377"/>
        <dbReference type="ChEBI" id="CHEBI:15378"/>
        <dbReference type="ChEBI" id="CHEBI:16845"/>
        <dbReference type="ChEBI" id="CHEBI:57783"/>
        <dbReference type="ChEBI" id="CHEBI:58349"/>
        <dbReference type="ChEBI" id="CHEBI:67139"/>
        <dbReference type="EC" id="1.17.1.8"/>
    </reaction>
</comment>
<dbReference type="Gene3D" id="3.40.50.720">
    <property type="entry name" value="NAD(P)-binding Rossmann-like Domain"/>
    <property type="match status" value="1"/>
</dbReference>
<organism evidence="14 15">
    <name type="scientific">Luteitalea pratensis</name>
    <dbReference type="NCBI Taxonomy" id="1855912"/>
    <lineage>
        <taxon>Bacteria</taxon>
        <taxon>Pseudomonadati</taxon>
        <taxon>Acidobacteriota</taxon>
        <taxon>Vicinamibacteria</taxon>
        <taxon>Vicinamibacterales</taxon>
        <taxon>Vicinamibacteraceae</taxon>
        <taxon>Luteitalea</taxon>
    </lineage>
</organism>
<dbReference type="GO" id="GO:0008839">
    <property type="term" value="F:4-hydroxy-tetrahydrodipicolinate reductase"/>
    <property type="evidence" value="ECO:0007669"/>
    <property type="project" value="UniProtKB-EC"/>
</dbReference>
<keyword evidence="5 14" id="KW-0560">Oxidoreductase</keyword>
<dbReference type="STRING" id="1855912.LuPra_05721"/>
<evidence type="ECO:0000259" key="13">
    <source>
        <dbReference type="Pfam" id="PF05173"/>
    </source>
</evidence>
<dbReference type="SUPFAM" id="SSF55347">
    <property type="entry name" value="Glyceraldehyde-3-phosphate dehydrogenase-like, C-terminal domain"/>
    <property type="match status" value="1"/>
</dbReference>
<evidence type="ECO:0000256" key="7">
    <source>
        <dbReference type="ARBA" id="ARBA00023154"/>
    </source>
</evidence>
<keyword evidence="3" id="KW-0521">NADP</keyword>
<dbReference type="AlphaFoldDB" id="A0A143PVY5"/>
<dbReference type="PANTHER" id="PTHR20836:SF0">
    <property type="entry name" value="4-HYDROXY-TETRAHYDRODIPICOLINATE REDUCTASE 1, CHLOROPLASTIC-RELATED"/>
    <property type="match status" value="1"/>
</dbReference>
<evidence type="ECO:0000313" key="15">
    <source>
        <dbReference type="Proteomes" id="UP000076079"/>
    </source>
</evidence>
<evidence type="ECO:0000256" key="4">
    <source>
        <dbReference type="ARBA" id="ARBA00022915"/>
    </source>
</evidence>
<evidence type="ECO:0000259" key="12">
    <source>
        <dbReference type="Pfam" id="PF01113"/>
    </source>
</evidence>
<comment type="catalytic activity">
    <reaction evidence="11">
        <text>(S)-2,3,4,5-tetrahydrodipicolinate + NAD(+) + H2O = (2S,4S)-4-hydroxy-2,3,4,5-tetrahydrodipicolinate + NADH + H(+)</text>
        <dbReference type="Rhea" id="RHEA:35323"/>
        <dbReference type="ChEBI" id="CHEBI:15377"/>
        <dbReference type="ChEBI" id="CHEBI:15378"/>
        <dbReference type="ChEBI" id="CHEBI:16845"/>
        <dbReference type="ChEBI" id="CHEBI:57540"/>
        <dbReference type="ChEBI" id="CHEBI:57945"/>
        <dbReference type="ChEBI" id="CHEBI:67139"/>
        <dbReference type="EC" id="1.17.1.8"/>
    </reaction>
</comment>
<feature type="domain" description="Dihydrodipicolinate reductase C-terminal" evidence="13">
    <location>
        <begin position="115"/>
        <end position="225"/>
    </location>
</feature>
<comment type="pathway">
    <text evidence="8">Amino-acid biosynthesis; L-lysine biosynthesis via DAP pathway; (S)-tetrahydrodipicolinate from L-aspartate: step 4/4.</text>
</comment>
<reference evidence="15" key="2">
    <citation type="submission" date="2016-04" db="EMBL/GenBank/DDBJ databases">
        <title>First Complete Genome Sequence of a Subdivision 6 Acidobacterium.</title>
        <authorList>
            <person name="Huang S."/>
            <person name="Vieira S."/>
            <person name="Bunk B."/>
            <person name="Riedel T."/>
            <person name="Sproeer C."/>
            <person name="Overmann J."/>
        </authorList>
    </citation>
    <scope>NUCLEOTIDE SEQUENCE [LARGE SCALE GENOMIC DNA]</scope>
    <source>
        <strain evidence="15">DSM 100886 HEG_-6_39</strain>
    </source>
</reference>
<accession>A0A143PVY5</accession>
<dbReference type="PANTHER" id="PTHR20836">
    <property type="entry name" value="DIHYDRODIPICOLINATE REDUCTASE"/>
    <property type="match status" value="1"/>
</dbReference>
<dbReference type="InterPro" id="IPR022663">
    <property type="entry name" value="DapB_C"/>
</dbReference>
<dbReference type="SUPFAM" id="SSF51735">
    <property type="entry name" value="NAD(P)-binding Rossmann-fold domains"/>
    <property type="match status" value="1"/>
</dbReference>
<gene>
    <name evidence="14" type="primary">dapB</name>
    <name evidence="14" type="ORF">LuPra_05721</name>
</gene>
<dbReference type="Pfam" id="PF01113">
    <property type="entry name" value="DapB_N"/>
    <property type="match status" value="1"/>
</dbReference>
<keyword evidence="2" id="KW-0028">Amino-acid biosynthesis</keyword>
<keyword evidence="6" id="KW-0520">NAD</keyword>
<dbReference type="GO" id="GO:0009089">
    <property type="term" value="P:lysine biosynthetic process via diaminopimelate"/>
    <property type="evidence" value="ECO:0007669"/>
    <property type="project" value="InterPro"/>
</dbReference>
<evidence type="ECO:0000256" key="10">
    <source>
        <dbReference type="ARBA" id="ARBA00049080"/>
    </source>
</evidence>
<evidence type="ECO:0000256" key="2">
    <source>
        <dbReference type="ARBA" id="ARBA00022605"/>
    </source>
</evidence>
<dbReference type="OrthoDB" id="9790352at2"/>
<evidence type="ECO:0000256" key="11">
    <source>
        <dbReference type="ARBA" id="ARBA00049396"/>
    </source>
</evidence>
<dbReference type="Proteomes" id="UP000076079">
    <property type="component" value="Chromosome"/>
</dbReference>
<evidence type="ECO:0000256" key="9">
    <source>
        <dbReference type="ARBA" id="ARBA00038983"/>
    </source>
</evidence>
<proteinExistence type="inferred from homology"/>
<dbReference type="PIRSF" id="PIRSF000161">
    <property type="entry name" value="DHPR"/>
    <property type="match status" value="1"/>
</dbReference>
<evidence type="ECO:0000256" key="8">
    <source>
        <dbReference type="ARBA" id="ARBA00037922"/>
    </source>
</evidence>
<keyword evidence="4" id="KW-0220">Diaminopimelate biosynthesis</keyword>
<dbReference type="RefSeq" id="WP_110173902.1">
    <property type="nucleotide sequence ID" value="NZ_CP015136.1"/>
</dbReference>
<dbReference type="GO" id="GO:0019877">
    <property type="term" value="P:diaminopimelate biosynthetic process"/>
    <property type="evidence" value="ECO:0007669"/>
    <property type="project" value="UniProtKB-KW"/>
</dbReference>
<keyword evidence="7" id="KW-0457">Lysine biosynthesis</keyword>
<dbReference type="InterPro" id="IPR036291">
    <property type="entry name" value="NAD(P)-bd_dom_sf"/>
</dbReference>
<evidence type="ECO:0000256" key="1">
    <source>
        <dbReference type="ARBA" id="ARBA00006642"/>
    </source>
</evidence>
<evidence type="ECO:0000256" key="3">
    <source>
        <dbReference type="ARBA" id="ARBA00022857"/>
    </source>
</evidence>
<comment type="similarity">
    <text evidence="1">Belongs to the DapB family.</text>
</comment>
<name>A0A143PVY5_LUTPR</name>
<sequence length="233" mass="24614">MRAVLFGHGRMGRLVGLHAAAHGVEVVGVLTSASVDETWAAAASTGADVVIDFATGDALRVNLERLSTLAPTLVLGSTGWGDYEATARAIVERRGAGAVVASNFSVGAYLMEAAVRVVSAAVERLDDYDAFLHEAHHSKKRDAPSGTALLLLDAMRQAGLTRHVDVSSTRAGHIPGTHVAGFDGPAETVTLTHTVRDRATFAHGALRAARWVHGRSGWYSMRDVLGITENAER</sequence>
<reference evidence="14 15" key="1">
    <citation type="journal article" date="2016" name="Genome Announc.">
        <title>First Complete Genome Sequence of a Subdivision 6 Acidobacterium Strain.</title>
        <authorList>
            <person name="Huang S."/>
            <person name="Vieira S."/>
            <person name="Bunk B."/>
            <person name="Riedel T."/>
            <person name="Sproer C."/>
            <person name="Overmann J."/>
        </authorList>
    </citation>
    <scope>NUCLEOTIDE SEQUENCE [LARGE SCALE GENOMIC DNA]</scope>
    <source>
        <strain evidence="15">DSM 100886 HEG_-6_39</strain>
    </source>
</reference>
<feature type="domain" description="Dihydrodipicolinate reductase N-terminal" evidence="12">
    <location>
        <begin position="1"/>
        <end position="104"/>
    </location>
</feature>
<dbReference type="PATRIC" id="fig|1813736.3.peg.6010"/>
<keyword evidence="15" id="KW-1185">Reference proteome</keyword>
<dbReference type="Pfam" id="PF05173">
    <property type="entry name" value="DapB_C"/>
    <property type="match status" value="1"/>
</dbReference>